<evidence type="ECO:0000256" key="1">
    <source>
        <dbReference type="SAM" id="Phobius"/>
    </source>
</evidence>
<reference evidence="3" key="1">
    <citation type="journal article" date="2019" name="Int. J. Syst. Evol. Microbiol.">
        <title>The Global Catalogue of Microorganisms (GCM) 10K type strain sequencing project: providing services to taxonomists for standard genome sequencing and annotation.</title>
        <authorList>
            <consortium name="The Broad Institute Genomics Platform"/>
            <consortium name="The Broad Institute Genome Sequencing Center for Infectious Disease"/>
            <person name="Wu L."/>
            <person name="Ma J."/>
        </authorList>
    </citation>
    <scope>NUCLEOTIDE SEQUENCE [LARGE SCALE GENOMIC DNA]</scope>
    <source>
        <strain evidence="3">CCUG 43111</strain>
    </source>
</reference>
<name>A0ABW0MG89_9BURK</name>
<protein>
    <recommendedName>
        <fullName evidence="4">Zinc ribbon domain-containing protein</fullName>
    </recommendedName>
</protein>
<proteinExistence type="predicted"/>
<comment type="caution">
    <text evidence="2">The sequence shown here is derived from an EMBL/GenBank/DDBJ whole genome shotgun (WGS) entry which is preliminary data.</text>
</comment>
<evidence type="ECO:0000313" key="2">
    <source>
        <dbReference type="EMBL" id="MFC5476844.1"/>
    </source>
</evidence>
<dbReference type="Proteomes" id="UP001596101">
    <property type="component" value="Unassembled WGS sequence"/>
</dbReference>
<gene>
    <name evidence="2" type="ORF">ACFPQ5_01485</name>
</gene>
<dbReference type="RefSeq" id="WP_379751200.1">
    <property type="nucleotide sequence ID" value="NZ_JBHSMR010000001.1"/>
</dbReference>
<keyword evidence="3" id="KW-1185">Reference proteome</keyword>
<evidence type="ECO:0008006" key="4">
    <source>
        <dbReference type="Google" id="ProtNLM"/>
    </source>
</evidence>
<accession>A0ABW0MG89</accession>
<organism evidence="2 3">
    <name type="scientific">Massilia suwonensis</name>
    <dbReference type="NCBI Taxonomy" id="648895"/>
    <lineage>
        <taxon>Bacteria</taxon>
        <taxon>Pseudomonadati</taxon>
        <taxon>Pseudomonadota</taxon>
        <taxon>Betaproteobacteria</taxon>
        <taxon>Burkholderiales</taxon>
        <taxon>Oxalobacteraceae</taxon>
        <taxon>Telluria group</taxon>
        <taxon>Massilia</taxon>
    </lineage>
</organism>
<feature type="transmembrane region" description="Helical" evidence="1">
    <location>
        <begin position="73"/>
        <end position="90"/>
    </location>
</feature>
<dbReference type="EMBL" id="JBHSMR010000001">
    <property type="protein sequence ID" value="MFC5476844.1"/>
    <property type="molecule type" value="Genomic_DNA"/>
</dbReference>
<keyword evidence="1" id="KW-0812">Transmembrane</keyword>
<keyword evidence="1" id="KW-1133">Transmembrane helix</keyword>
<keyword evidence="1" id="KW-0472">Membrane</keyword>
<feature type="transmembrane region" description="Helical" evidence="1">
    <location>
        <begin position="42"/>
        <end position="61"/>
    </location>
</feature>
<evidence type="ECO:0000313" key="3">
    <source>
        <dbReference type="Proteomes" id="UP001596101"/>
    </source>
</evidence>
<sequence>MEMVFCPACAADVHDGTAACPVCHAPRALPAPCAIRRNPFKLIALCLLWAIGFWLLSLFLLGEQAERQLGGQLLLASIGLSIALTVRGNLPGTQKPSHAP</sequence>